<evidence type="ECO:0000256" key="1">
    <source>
        <dbReference type="SAM" id="MobiDB-lite"/>
    </source>
</evidence>
<gene>
    <name evidence="2" type="ORF">J4E00_24395</name>
</gene>
<name>A0ABS3QLT0_9BACT</name>
<dbReference type="Proteomes" id="UP000664369">
    <property type="component" value="Unassembled WGS sequence"/>
</dbReference>
<comment type="caution">
    <text evidence="2">The sequence shown here is derived from an EMBL/GenBank/DDBJ whole genome shotgun (WGS) entry which is preliminary data.</text>
</comment>
<reference evidence="2 3" key="1">
    <citation type="submission" date="2021-03" db="EMBL/GenBank/DDBJ databases">
        <authorList>
            <person name="Kim M.K."/>
        </authorList>
    </citation>
    <scope>NUCLEOTIDE SEQUENCE [LARGE SCALE GENOMIC DNA]</scope>
    <source>
        <strain evidence="2 3">BT442</strain>
    </source>
</reference>
<protein>
    <recommendedName>
        <fullName evidence="4">DUF3408 domain-containing protein</fullName>
    </recommendedName>
</protein>
<evidence type="ECO:0000313" key="3">
    <source>
        <dbReference type="Proteomes" id="UP000664369"/>
    </source>
</evidence>
<keyword evidence="3" id="KW-1185">Reference proteome</keyword>
<dbReference type="RefSeq" id="WP_208177995.1">
    <property type="nucleotide sequence ID" value="NZ_JAGETZ010000015.1"/>
</dbReference>
<feature type="region of interest" description="Disordered" evidence="1">
    <location>
        <begin position="1"/>
        <end position="20"/>
    </location>
</feature>
<feature type="compositionally biased region" description="Low complexity" evidence="1">
    <location>
        <begin position="43"/>
        <end position="71"/>
    </location>
</feature>
<organism evidence="2 3">
    <name type="scientific">Hymenobacter negativus</name>
    <dbReference type="NCBI Taxonomy" id="2795026"/>
    <lineage>
        <taxon>Bacteria</taxon>
        <taxon>Pseudomonadati</taxon>
        <taxon>Bacteroidota</taxon>
        <taxon>Cytophagia</taxon>
        <taxon>Cytophagales</taxon>
        <taxon>Hymenobacteraceae</taxon>
        <taxon>Hymenobacter</taxon>
    </lineage>
</organism>
<evidence type="ECO:0008006" key="4">
    <source>
        <dbReference type="Google" id="ProtNLM"/>
    </source>
</evidence>
<dbReference type="EMBL" id="JAGETZ010000015">
    <property type="protein sequence ID" value="MBO2012229.1"/>
    <property type="molecule type" value="Genomic_DNA"/>
</dbReference>
<evidence type="ECO:0000313" key="2">
    <source>
        <dbReference type="EMBL" id="MBO2012229.1"/>
    </source>
</evidence>
<feature type="region of interest" description="Disordered" evidence="1">
    <location>
        <begin position="33"/>
        <end position="143"/>
    </location>
</feature>
<proteinExistence type="predicted"/>
<feature type="compositionally biased region" description="Acidic residues" evidence="1">
    <location>
        <begin position="120"/>
        <end position="130"/>
    </location>
</feature>
<feature type="compositionally biased region" description="Basic and acidic residues" evidence="1">
    <location>
        <begin position="1"/>
        <end position="19"/>
    </location>
</feature>
<accession>A0ABS3QLT0</accession>
<sequence>MAKKIPESKEDAATRRQRELAALTSGVAAFSLMGETPRPAAPAPESVEAPVPVEPTTTSPLPVAAQPAGAKPAEKKEKAAAAPVPNKVPTPAVAPVERVGERPAGNRAVVAPTTPSSAEQDSEDDEEEENPIVVEPHPEPKTQVETSELDLAQLFVPSSEKKGTTLRITADHQQFFTNLGFLLGNGASAPDIVHNILTRFRADHEAQIQKAMRKQMRQLLSPKK</sequence>
<feature type="compositionally biased region" description="Low complexity" evidence="1">
    <location>
        <begin position="80"/>
        <end position="96"/>
    </location>
</feature>